<dbReference type="Pfam" id="PF03328">
    <property type="entry name" value="HpcH_HpaI"/>
    <property type="match status" value="1"/>
</dbReference>
<name>A0A2S6BXW4_9PEZI</name>
<dbReference type="GO" id="GO:0016706">
    <property type="term" value="F:2-oxoglutarate-dependent dioxygenase activity"/>
    <property type="evidence" value="ECO:0007669"/>
    <property type="project" value="TreeGrafter"/>
</dbReference>
<evidence type="ECO:0000256" key="5">
    <source>
        <dbReference type="ARBA" id="ARBA00023002"/>
    </source>
</evidence>
<keyword evidence="11" id="KW-1185">Reference proteome</keyword>
<evidence type="ECO:0000256" key="3">
    <source>
        <dbReference type="ARBA" id="ARBA00022723"/>
    </source>
</evidence>
<feature type="region of interest" description="Disordered" evidence="7">
    <location>
        <begin position="1"/>
        <end position="20"/>
    </location>
</feature>
<evidence type="ECO:0008006" key="12">
    <source>
        <dbReference type="Google" id="ProtNLM"/>
    </source>
</evidence>
<dbReference type="InterPro" id="IPR005000">
    <property type="entry name" value="Aldolase/citrate-lyase_domain"/>
</dbReference>
<dbReference type="GO" id="GO:0046872">
    <property type="term" value="F:metal ion binding"/>
    <property type="evidence" value="ECO:0007669"/>
    <property type="project" value="UniProtKB-KW"/>
</dbReference>
<keyword evidence="3" id="KW-0479">Metal-binding</keyword>
<evidence type="ECO:0000313" key="11">
    <source>
        <dbReference type="Proteomes" id="UP000237631"/>
    </source>
</evidence>
<keyword evidence="6" id="KW-0408">Iron</keyword>
<keyword evidence="5" id="KW-0560">Oxidoreductase</keyword>
<protein>
    <recommendedName>
        <fullName evidence="12">HpcH/HpaI aldolase/citrate lyase domain-containing protein</fullName>
    </recommendedName>
</protein>
<evidence type="ECO:0000256" key="4">
    <source>
        <dbReference type="ARBA" id="ARBA00022964"/>
    </source>
</evidence>
<dbReference type="Gene3D" id="3.20.20.60">
    <property type="entry name" value="Phosphoenolpyruvate-binding domains"/>
    <property type="match status" value="1"/>
</dbReference>
<dbReference type="InterPro" id="IPR040442">
    <property type="entry name" value="Pyrv_kinase-like_dom_sf"/>
</dbReference>
<feature type="domain" description="TauD/TfdA-like" evidence="8">
    <location>
        <begin position="85"/>
        <end position="269"/>
    </location>
</feature>
<evidence type="ECO:0000256" key="1">
    <source>
        <dbReference type="ARBA" id="ARBA00001954"/>
    </source>
</evidence>
<dbReference type="InterPro" id="IPR042098">
    <property type="entry name" value="TauD-like_sf"/>
</dbReference>
<accession>A0A2S6BXW4</accession>
<evidence type="ECO:0000256" key="2">
    <source>
        <dbReference type="ARBA" id="ARBA00005896"/>
    </source>
</evidence>
<organism evidence="10 11">
    <name type="scientific">Cercospora berteroae</name>
    <dbReference type="NCBI Taxonomy" id="357750"/>
    <lineage>
        <taxon>Eukaryota</taxon>
        <taxon>Fungi</taxon>
        <taxon>Dikarya</taxon>
        <taxon>Ascomycota</taxon>
        <taxon>Pezizomycotina</taxon>
        <taxon>Dothideomycetes</taxon>
        <taxon>Dothideomycetidae</taxon>
        <taxon>Mycosphaerellales</taxon>
        <taxon>Mycosphaerellaceae</taxon>
        <taxon>Cercospora</taxon>
    </lineage>
</organism>
<feature type="compositionally biased region" description="Basic and acidic residues" evidence="7">
    <location>
        <begin position="1"/>
        <end position="10"/>
    </location>
</feature>
<dbReference type="AlphaFoldDB" id="A0A2S6BXW4"/>
<dbReference type="SUPFAM" id="SSF51621">
    <property type="entry name" value="Phosphoenolpyruvate/pyruvate domain"/>
    <property type="match status" value="1"/>
</dbReference>
<evidence type="ECO:0000313" key="10">
    <source>
        <dbReference type="EMBL" id="PPJ52312.1"/>
    </source>
</evidence>
<evidence type="ECO:0000256" key="7">
    <source>
        <dbReference type="SAM" id="MobiDB-lite"/>
    </source>
</evidence>
<evidence type="ECO:0000256" key="6">
    <source>
        <dbReference type="ARBA" id="ARBA00023004"/>
    </source>
</evidence>
<dbReference type="InterPro" id="IPR015813">
    <property type="entry name" value="Pyrv/PenolPyrv_kinase-like_dom"/>
</dbReference>
<feature type="domain" description="HpcH/HpaI aldolase/citrate lyase" evidence="9">
    <location>
        <begin position="333"/>
        <end position="516"/>
    </location>
</feature>
<dbReference type="GO" id="GO:0005737">
    <property type="term" value="C:cytoplasm"/>
    <property type="evidence" value="ECO:0007669"/>
    <property type="project" value="TreeGrafter"/>
</dbReference>
<dbReference type="OrthoDB" id="1621678at2759"/>
<dbReference type="SUPFAM" id="SSF51197">
    <property type="entry name" value="Clavaminate synthase-like"/>
    <property type="match status" value="1"/>
</dbReference>
<dbReference type="PANTHER" id="PTHR30468:SF1">
    <property type="entry name" value="ALPHA-KETOGLUTARATE-DEPENDENT SULFONATE DIOXYGENASE"/>
    <property type="match status" value="1"/>
</dbReference>
<dbReference type="STRING" id="357750.A0A2S6BXW4"/>
<comment type="similarity">
    <text evidence="2">Belongs to the TfdA dioxygenase family.</text>
</comment>
<dbReference type="EMBL" id="PNEN01001707">
    <property type="protein sequence ID" value="PPJ52312.1"/>
    <property type="molecule type" value="Genomic_DNA"/>
</dbReference>
<proteinExistence type="inferred from homology"/>
<evidence type="ECO:0000259" key="9">
    <source>
        <dbReference type="Pfam" id="PF03328"/>
    </source>
</evidence>
<sequence length="580" mass="63306">MDTDSKKDASPKLAKGGNLVPGAASFNREIELNGNAEWPPAKYPAYLPTWDPNQKFPPLKPYDFIDRGKFADPAFPNLQAPGLSFTKLTPTIGTKVTGPVQLSNLSSAAKDELALLTAQRKLVVFEKQDFADLPIDEVIQWGGHFGRHHINATSGTPLGYPEIQLAHRGAGDPSYEDFFGSHISSAAWHSDVTYEEQPPGLTIMYILETPETGGDTLFVDTAEAYTRLSLIFQERLHGLTTLHSGVQQAEVARRKHSIVRREPIETVHPILAAIRIIEFWEPFTLTPLKWGANNESWLRDSYCEALPSQQPGFSSELSWLQALGVKMFGQISVVQVAKDAGYDSLFLDLEHSAFTLDTTWQLCRVANMAGISPFARVPGETGNGYIQRVLDGDARGVIFPHSHTADDATAAVKMTKYPPLGIRSINPSLLEADDGTALPADEAARMLASQDAVCFIQIETEDALRNVDSIAAVPGVDVLMIGSMDLTIELGILANWEHPLYQKALRDVSAAASRHGKQWGISGLFGRPDLWRYATTELGARFIVGALDFGLFARAASANAKMLRSAVEPARDKASPASSQ</sequence>
<dbReference type="InterPro" id="IPR051323">
    <property type="entry name" value="AtsK-like"/>
</dbReference>
<dbReference type="Proteomes" id="UP000237631">
    <property type="component" value="Unassembled WGS sequence"/>
</dbReference>
<comment type="cofactor">
    <cofactor evidence="1">
        <name>Fe(2+)</name>
        <dbReference type="ChEBI" id="CHEBI:29033"/>
    </cofactor>
</comment>
<keyword evidence="4" id="KW-0223">Dioxygenase</keyword>
<dbReference type="Gene3D" id="3.60.130.10">
    <property type="entry name" value="Clavaminate synthase-like"/>
    <property type="match status" value="1"/>
</dbReference>
<evidence type="ECO:0000259" key="8">
    <source>
        <dbReference type="Pfam" id="PF02668"/>
    </source>
</evidence>
<dbReference type="PANTHER" id="PTHR30468">
    <property type="entry name" value="ALPHA-KETOGLUTARATE-DEPENDENT SULFONATE DIOXYGENASE"/>
    <property type="match status" value="1"/>
</dbReference>
<reference evidence="11" key="1">
    <citation type="journal article" date="2017" name="bioRxiv">
        <title>Conservation of a gene cluster reveals novel cercosporin biosynthetic mechanisms and extends production to the genus Colletotrichum.</title>
        <authorList>
            <person name="de Jonge R."/>
            <person name="Ebert M.K."/>
            <person name="Huitt-Roehl C.R."/>
            <person name="Pal P."/>
            <person name="Suttle J.C."/>
            <person name="Spanner R.E."/>
            <person name="Neubauer J.D."/>
            <person name="Jurick W.M.II."/>
            <person name="Stott K.A."/>
            <person name="Secor G.A."/>
            <person name="Thomma B.P.H.J."/>
            <person name="Van de Peer Y."/>
            <person name="Townsend C.A."/>
            <person name="Bolton M.D."/>
        </authorList>
    </citation>
    <scope>NUCLEOTIDE SEQUENCE [LARGE SCALE GENOMIC DNA]</scope>
    <source>
        <strain evidence="11">CBS538.71</strain>
    </source>
</reference>
<dbReference type="Pfam" id="PF02668">
    <property type="entry name" value="TauD"/>
    <property type="match status" value="1"/>
</dbReference>
<gene>
    <name evidence="10" type="ORF">CBER1_09244</name>
</gene>
<comment type="caution">
    <text evidence="10">The sequence shown here is derived from an EMBL/GenBank/DDBJ whole genome shotgun (WGS) entry which is preliminary data.</text>
</comment>
<dbReference type="InterPro" id="IPR003819">
    <property type="entry name" value="TauD/TfdA-like"/>
</dbReference>